<dbReference type="KEGG" id="rmc:RMONA_07000"/>
<dbReference type="HOGENOM" id="CLU_3405162_0_0_5"/>
<protein>
    <submittedName>
        <fullName evidence="1">Uncharacterized protein</fullName>
    </submittedName>
</protein>
<reference evidence="1 2" key="1">
    <citation type="submission" date="2015-01" db="EMBL/GenBank/DDBJ databases">
        <title>Draft genome sequence of Rickettsia monacensis strain IrR/Munich.</title>
        <authorList>
            <person name="Felsheim R.F."/>
            <person name="Johnson S.L."/>
            <person name="Kurtti T.J."/>
            <person name="Munderloh U.G."/>
        </authorList>
    </citation>
    <scope>NUCLEOTIDE SEQUENCE [LARGE SCALE GENOMIC DNA]</scope>
    <source>
        <strain evidence="1 2">IrR/Munich</strain>
    </source>
</reference>
<name>A0A0B7J5N0_9RICK</name>
<keyword evidence="2" id="KW-1185">Reference proteome</keyword>
<dbReference type="AlphaFoldDB" id="A0A0B7J5N0"/>
<dbReference type="STRING" id="109232.RMONA_07000"/>
<organism evidence="1 2">
    <name type="scientific">Rickettsia monacensis</name>
    <dbReference type="NCBI Taxonomy" id="109232"/>
    <lineage>
        <taxon>Bacteria</taxon>
        <taxon>Pseudomonadati</taxon>
        <taxon>Pseudomonadota</taxon>
        <taxon>Alphaproteobacteria</taxon>
        <taxon>Rickettsiales</taxon>
        <taxon>Rickettsiaceae</taxon>
        <taxon>Rickettsieae</taxon>
        <taxon>Rickettsia</taxon>
        <taxon>spotted fever group</taxon>
    </lineage>
</organism>
<dbReference type="EMBL" id="LN794217">
    <property type="protein sequence ID" value="CEO17753.1"/>
    <property type="molecule type" value="Genomic_DNA"/>
</dbReference>
<sequence>MLKTLIKVERVGNSQGIVSSDLYDNIVANF</sequence>
<dbReference type="Proteomes" id="UP000018149">
    <property type="component" value="Chromosome I"/>
</dbReference>
<gene>
    <name evidence="1" type="ORF">RMONA_07000</name>
</gene>
<evidence type="ECO:0000313" key="2">
    <source>
        <dbReference type="Proteomes" id="UP000018149"/>
    </source>
</evidence>
<accession>A0A0B7J5N0</accession>
<proteinExistence type="predicted"/>
<evidence type="ECO:0000313" key="1">
    <source>
        <dbReference type="EMBL" id="CEO17753.1"/>
    </source>
</evidence>